<evidence type="ECO:0000313" key="2">
    <source>
        <dbReference type="EMBL" id="VDD78090.1"/>
    </source>
</evidence>
<gene>
    <name evidence="2" type="ORF">MCOS_LOCUS4093</name>
</gene>
<protein>
    <submittedName>
        <fullName evidence="2">Uncharacterized protein</fullName>
    </submittedName>
</protein>
<accession>A0A0R3UAZ4</accession>
<sequence length="355" mass="39493">MSAAAGEKESCRSAALENAARSRSDSEPWFAHDSSSTACGPRGQQAVSYKAAGIIDEYKPNVGYARQLANTNENPKSEIQKSHTCKCDWFVHDTEVNLRPKTASPTGTQTSVSTCDWFAHCEVGPPTIDEKNHNFCRRFRAEGIEYALRNQGHENLLKTTPLQYSTEPPNHSPTQEARRFYRKRSLVEFPSKKKRPIPPSQMARIIAQSDNDATPHQKHQAYHGQDKPKALHHNNPVDQMDELIGKHADSTTLNYPSKNRVKTVNSEDARTNQEKSRGSAVHTLMTHSNLSPLPPRRPTHTPLDRVGLAIGGRGFAAANEASAGVWAPRRRLASAEARLYAQKQSGTVQNLIYLR</sequence>
<name>A0A0R3UAZ4_MESCO</name>
<dbReference type="AlphaFoldDB" id="A0A0R3UAZ4"/>
<feature type="region of interest" description="Disordered" evidence="1">
    <location>
        <begin position="211"/>
        <end position="235"/>
    </location>
</feature>
<reference evidence="2 3" key="1">
    <citation type="submission" date="2018-10" db="EMBL/GenBank/DDBJ databases">
        <authorList>
            <consortium name="Pathogen Informatics"/>
        </authorList>
    </citation>
    <scope>NUCLEOTIDE SEQUENCE [LARGE SCALE GENOMIC DNA]</scope>
</reference>
<dbReference type="OrthoDB" id="6259795at2759"/>
<evidence type="ECO:0000256" key="1">
    <source>
        <dbReference type="SAM" id="MobiDB-lite"/>
    </source>
</evidence>
<feature type="region of interest" description="Disordered" evidence="1">
    <location>
        <begin position="1"/>
        <end position="42"/>
    </location>
</feature>
<organism evidence="2 3">
    <name type="scientific">Mesocestoides corti</name>
    <name type="common">Flatworm</name>
    <dbReference type="NCBI Taxonomy" id="53468"/>
    <lineage>
        <taxon>Eukaryota</taxon>
        <taxon>Metazoa</taxon>
        <taxon>Spiralia</taxon>
        <taxon>Lophotrochozoa</taxon>
        <taxon>Platyhelminthes</taxon>
        <taxon>Cestoda</taxon>
        <taxon>Eucestoda</taxon>
        <taxon>Cyclophyllidea</taxon>
        <taxon>Mesocestoididae</taxon>
        <taxon>Mesocestoides</taxon>
    </lineage>
</organism>
<proteinExistence type="predicted"/>
<dbReference type="Proteomes" id="UP000267029">
    <property type="component" value="Unassembled WGS sequence"/>
</dbReference>
<dbReference type="EMBL" id="UXSR01001265">
    <property type="protein sequence ID" value="VDD78090.1"/>
    <property type="molecule type" value="Genomic_DNA"/>
</dbReference>
<evidence type="ECO:0000313" key="3">
    <source>
        <dbReference type="Proteomes" id="UP000267029"/>
    </source>
</evidence>
<feature type="compositionally biased region" description="Basic and acidic residues" evidence="1">
    <location>
        <begin position="1"/>
        <end position="11"/>
    </location>
</feature>
<keyword evidence="3" id="KW-1185">Reference proteome</keyword>